<evidence type="ECO:0000256" key="1">
    <source>
        <dbReference type="SAM" id="MobiDB-lite"/>
    </source>
</evidence>
<dbReference type="AlphaFoldDB" id="A0A848BAB2"/>
<protein>
    <recommendedName>
        <fullName evidence="6">Import inner membrane translocase subunit Tim44</fullName>
    </recommendedName>
</protein>
<reference evidence="4 5" key="1">
    <citation type="submission" date="2020-04" db="EMBL/GenBank/DDBJ databases">
        <authorList>
            <person name="Hitch T.C.A."/>
            <person name="Wylensek D."/>
            <person name="Clavel T."/>
        </authorList>
    </citation>
    <scope>NUCLEOTIDE SEQUENCE [LARGE SCALE GENOMIC DNA]</scope>
    <source>
        <strain evidence="4 5">PG-130-P53-12</strain>
    </source>
</reference>
<evidence type="ECO:0000256" key="2">
    <source>
        <dbReference type="SAM" id="Phobius"/>
    </source>
</evidence>
<proteinExistence type="predicted"/>
<evidence type="ECO:0000313" key="5">
    <source>
        <dbReference type="Proteomes" id="UP000543804"/>
    </source>
</evidence>
<keyword evidence="2" id="KW-1133">Transmembrane helix</keyword>
<feature type="transmembrane region" description="Helical" evidence="2">
    <location>
        <begin position="111"/>
        <end position="132"/>
    </location>
</feature>
<name>A0A848BAB2_9FIRM</name>
<dbReference type="Proteomes" id="UP000543804">
    <property type="component" value="Unassembled WGS sequence"/>
</dbReference>
<keyword evidence="3" id="KW-0732">Signal</keyword>
<dbReference type="RefSeq" id="WP_170077502.1">
    <property type="nucleotide sequence ID" value="NZ_JABAFA010000017.1"/>
</dbReference>
<gene>
    <name evidence="4" type="ORF">HF878_06105</name>
</gene>
<feature type="region of interest" description="Disordered" evidence="1">
    <location>
        <begin position="42"/>
        <end position="98"/>
    </location>
</feature>
<evidence type="ECO:0000256" key="3">
    <source>
        <dbReference type="SAM" id="SignalP"/>
    </source>
</evidence>
<feature type="compositionally biased region" description="Low complexity" evidence="1">
    <location>
        <begin position="42"/>
        <end position="57"/>
    </location>
</feature>
<evidence type="ECO:0000313" key="4">
    <source>
        <dbReference type="EMBL" id="NMD99054.1"/>
    </source>
</evidence>
<sequence length="221" mass="22930">MKTKKVFAAVLAGTMLALAPLSGMGSYGTAFAAKGGARISAPAPKAAPAAPKPKAAAGAEHKSVSGNGGSYAPSKSAKDLEKNAPAAKSGTGMMGNPAQSGSRFGSMMRNIGLFAGGMFLGSMLSHLFGFGMGGMMADIFGLLANVVMVVAVVFAVRWLFQKLRGNGSGSSYAARERYDARPQEPQARYDARPQEPQARLDVHRGENGASARDIADRYRGR</sequence>
<keyword evidence="2" id="KW-0472">Membrane</keyword>
<accession>A0A848BAB2</accession>
<feature type="compositionally biased region" description="Basic and acidic residues" evidence="1">
    <location>
        <begin position="174"/>
        <end position="206"/>
    </location>
</feature>
<comment type="caution">
    <text evidence="4">The sequence shown here is derived from an EMBL/GenBank/DDBJ whole genome shotgun (WGS) entry which is preliminary data.</text>
</comment>
<feature type="region of interest" description="Disordered" evidence="1">
    <location>
        <begin position="167"/>
        <end position="221"/>
    </location>
</feature>
<keyword evidence="2" id="KW-0812">Transmembrane</keyword>
<evidence type="ECO:0008006" key="6">
    <source>
        <dbReference type="Google" id="ProtNLM"/>
    </source>
</evidence>
<organism evidence="4 5">
    <name type="scientific">Selenomonas bovis</name>
    <dbReference type="NCBI Taxonomy" id="416586"/>
    <lineage>
        <taxon>Bacteria</taxon>
        <taxon>Bacillati</taxon>
        <taxon>Bacillota</taxon>
        <taxon>Negativicutes</taxon>
        <taxon>Selenomonadales</taxon>
        <taxon>Selenomonadaceae</taxon>
        <taxon>Selenomonas</taxon>
    </lineage>
</organism>
<feature type="transmembrane region" description="Helical" evidence="2">
    <location>
        <begin position="139"/>
        <end position="160"/>
    </location>
</feature>
<feature type="signal peptide" evidence="3">
    <location>
        <begin position="1"/>
        <end position="32"/>
    </location>
</feature>
<keyword evidence="5" id="KW-1185">Reference proteome</keyword>
<dbReference type="EMBL" id="JABAFA010000017">
    <property type="protein sequence ID" value="NMD99054.1"/>
    <property type="molecule type" value="Genomic_DNA"/>
</dbReference>
<feature type="chain" id="PRO_5032449622" description="Import inner membrane translocase subunit Tim44" evidence="3">
    <location>
        <begin position="33"/>
        <end position="221"/>
    </location>
</feature>